<name>A0ABT7YFL8_9BACT</name>
<organism evidence="1 2">
    <name type="scientific">Algoriphagus sediminis</name>
    <dbReference type="NCBI Taxonomy" id="3057113"/>
    <lineage>
        <taxon>Bacteria</taxon>
        <taxon>Pseudomonadati</taxon>
        <taxon>Bacteroidota</taxon>
        <taxon>Cytophagia</taxon>
        <taxon>Cytophagales</taxon>
        <taxon>Cyclobacteriaceae</taxon>
        <taxon>Algoriphagus</taxon>
    </lineage>
</organism>
<comment type="caution">
    <text evidence="1">The sequence shown here is derived from an EMBL/GenBank/DDBJ whole genome shotgun (WGS) entry which is preliminary data.</text>
</comment>
<evidence type="ECO:0000313" key="1">
    <source>
        <dbReference type="EMBL" id="MDN3205271.1"/>
    </source>
</evidence>
<reference evidence="1" key="1">
    <citation type="submission" date="2023-06" db="EMBL/GenBank/DDBJ databases">
        <title>Robiginitalea aurantiacus sp. nov. and Algoriphagus sediminis sp. nov., isolated from coastal sediment.</title>
        <authorList>
            <person name="Zhou Z.Y."/>
            <person name="An J."/>
            <person name="Jia Y.W."/>
            <person name="Du Z.J."/>
        </authorList>
    </citation>
    <scope>NUCLEOTIDE SEQUENCE</scope>
    <source>
        <strain evidence="1">C2-7</strain>
    </source>
</reference>
<gene>
    <name evidence="1" type="ORF">QVH07_14000</name>
</gene>
<protein>
    <submittedName>
        <fullName evidence="1">Uncharacterized protein</fullName>
    </submittedName>
</protein>
<dbReference type="RefSeq" id="WP_290001439.1">
    <property type="nucleotide sequence ID" value="NZ_JAUEPH010000006.1"/>
</dbReference>
<keyword evidence="2" id="KW-1185">Reference proteome</keyword>
<proteinExistence type="predicted"/>
<sequence>MKTFKSSDMPTGIKSEISSYNVAFTRSKINGALTTFETESIEIPYRTQLVLHLNEVSVGGQQVEKVDIKFIDNRDFSKDEAFSRNLGWRNGSTIILFLAIMDFENLYKILNTEKQIFFYWREQKITGYPMKISSFKISSSPNEIDKDN</sequence>
<accession>A0ABT7YFL8</accession>
<evidence type="ECO:0000313" key="2">
    <source>
        <dbReference type="Proteomes" id="UP001171916"/>
    </source>
</evidence>
<dbReference type="Proteomes" id="UP001171916">
    <property type="component" value="Unassembled WGS sequence"/>
</dbReference>
<dbReference type="EMBL" id="JAUEPH010000006">
    <property type="protein sequence ID" value="MDN3205271.1"/>
    <property type="molecule type" value="Genomic_DNA"/>
</dbReference>